<organism evidence="2 3">
    <name type="scientific">Lysobacter dokdonensis DS-58</name>
    <dbReference type="NCBI Taxonomy" id="1300345"/>
    <lineage>
        <taxon>Bacteria</taxon>
        <taxon>Pseudomonadati</taxon>
        <taxon>Pseudomonadota</taxon>
        <taxon>Gammaproteobacteria</taxon>
        <taxon>Lysobacterales</taxon>
        <taxon>Lysobacteraceae</taxon>
        <taxon>Noviluteimonas</taxon>
    </lineage>
</organism>
<feature type="compositionally biased region" description="Low complexity" evidence="1">
    <location>
        <begin position="43"/>
        <end position="58"/>
    </location>
</feature>
<keyword evidence="3" id="KW-1185">Reference proteome</keyword>
<name>A0A0A2WKN7_9GAMM</name>
<evidence type="ECO:0000256" key="1">
    <source>
        <dbReference type="SAM" id="MobiDB-lite"/>
    </source>
</evidence>
<reference evidence="2 3" key="1">
    <citation type="submission" date="2014-09" db="EMBL/GenBank/DDBJ databases">
        <title>Genome sequences of Lysobacter dokdonensis DS-58.</title>
        <authorList>
            <person name="Kim J.F."/>
            <person name="Kwak M.-J."/>
        </authorList>
    </citation>
    <scope>NUCLEOTIDE SEQUENCE [LARGE SCALE GENOMIC DNA]</scope>
    <source>
        <strain evidence="2 3">DS-58</strain>
    </source>
</reference>
<evidence type="ECO:0000313" key="3">
    <source>
        <dbReference type="Proteomes" id="UP000030518"/>
    </source>
</evidence>
<dbReference type="AlphaFoldDB" id="A0A0A2WKN7"/>
<dbReference type="Proteomes" id="UP000030518">
    <property type="component" value="Unassembled WGS sequence"/>
</dbReference>
<feature type="region of interest" description="Disordered" evidence="1">
    <location>
        <begin position="33"/>
        <end position="62"/>
    </location>
</feature>
<dbReference type="PATRIC" id="fig|1300345.3.peg.1476"/>
<accession>A0A0A2WKN7</accession>
<proteinExistence type="predicted"/>
<dbReference type="EMBL" id="JRKJ01000008">
    <property type="protein sequence ID" value="KGQ19282.1"/>
    <property type="molecule type" value="Genomic_DNA"/>
</dbReference>
<comment type="caution">
    <text evidence="2">The sequence shown here is derived from an EMBL/GenBank/DDBJ whole genome shotgun (WGS) entry which is preliminary data.</text>
</comment>
<protein>
    <submittedName>
        <fullName evidence="2">Uncharacterized protein</fullName>
    </submittedName>
</protein>
<evidence type="ECO:0000313" key="2">
    <source>
        <dbReference type="EMBL" id="KGQ19282.1"/>
    </source>
</evidence>
<sequence>MRPLATIASIVLALSLAALAWWTWGASHVRAKSAPLSPPSEVADAAAPTPSAARGASSNPRVRVDGLGDPNLHLLTTLRRAVAERGPDDLVVAEMNVEGLNACLIVRDIPADDFRRKSPRHAWAIDYVERACVDFAVQGTKVGEIPALRDFRTLRKADPDAATAQALDILRESGSRTQIRAALNHLSDVKRYPLEVDPSLDPMERMFASEYAMIPVVCGATNDCGSTALAAATLCMSDGCLPGTTYEQALRRRLSPREYESAIRMRASLLALRAGQR</sequence>
<gene>
    <name evidence="2" type="ORF">LF41_2928</name>
</gene>